<protein>
    <recommendedName>
        <fullName evidence="2">histidine kinase</fullName>
        <ecNumber evidence="2">2.7.13.3</ecNumber>
    </recommendedName>
</protein>
<sequence length="501" mass="56394">MKKWLHKNIVYVIAIVILVTLFIQAYWNIKNYEANKITVNNEVMAALNNSVDSYYTNLAKSDIKSTIIEDELPENQKIPKNIELLIDSLIKTAPKSTGMISQDLKTGAIINVTTIDSNGNSLPPEVAQMLKIKNRPGSVTATGTIESMHLDSIKGLNNLATKIIISLSLDELDFKSLNKYLKDELKRKDLNFNYALSHIKEDGKPVNYGDVKNSEYELSVDSKSAYLPSGTYVKMYYPNINLIALKEGLAGILLSLLFTIAIITSLIYLLRIIRQQKQIVLSKNDFISNISHELKTPIATSLSALEAIQHFNAADDKDKTDKYMGIASQQLQKLNVMVEKILDTASLDSDRIALQKEMTDIVPIINNVVEKHLLNTQKVISFMPETKILLANIDAFHFENVVNNIIENAIKYGGNIITVKVAPAHKHAIITFSDDGKPIDKSQRSKIFHKFYRISTQNRHDVKGYGIGLYYSKSIIEKHNGKLTLEDDDKYTVFKITIPYV</sequence>
<evidence type="ECO:0000256" key="4">
    <source>
        <dbReference type="SAM" id="Phobius"/>
    </source>
</evidence>
<dbReference type="PROSITE" id="PS50109">
    <property type="entry name" value="HIS_KIN"/>
    <property type="match status" value="1"/>
</dbReference>
<dbReference type="GO" id="GO:0016301">
    <property type="term" value="F:kinase activity"/>
    <property type="evidence" value="ECO:0007669"/>
    <property type="project" value="UniProtKB-KW"/>
</dbReference>
<proteinExistence type="predicted"/>
<evidence type="ECO:0000313" key="6">
    <source>
        <dbReference type="EMBL" id="MFD2603455.1"/>
    </source>
</evidence>
<feature type="transmembrane region" description="Helical" evidence="4">
    <location>
        <begin position="248"/>
        <end position="270"/>
    </location>
</feature>
<keyword evidence="4" id="KW-1133">Transmembrane helix</keyword>
<keyword evidence="6" id="KW-0418">Kinase</keyword>
<dbReference type="Pfam" id="PF02518">
    <property type="entry name" value="HATPase_c"/>
    <property type="match status" value="1"/>
</dbReference>
<dbReference type="SMART" id="SM00387">
    <property type="entry name" value="HATPase_c"/>
    <property type="match status" value="1"/>
</dbReference>
<comment type="caution">
    <text evidence="6">The sequence shown here is derived from an EMBL/GenBank/DDBJ whole genome shotgun (WGS) entry which is preliminary data.</text>
</comment>
<feature type="domain" description="Histidine kinase" evidence="5">
    <location>
        <begin position="289"/>
        <end position="501"/>
    </location>
</feature>
<dbReference type="InterPro" id="IPR003661">
    <property type="entry name" value="HisK_dim/P_dom"/>
</dbReference>
<dbReference type="Gene3D" id="3.30.565.10">
    <property type="entry name" value="Histidine kinase-like ATPase, C-terminal domain"/>
    <property type="match status" value="1"/>
</dbReference>
<evidence type="ECO:0000259" key="5">
    <source>
        <dbReference type="PROSITE" id="PS50109"/>
    </source>
</evidence>
<keyword evidence="6" id="KW-0808">Transferase</keyword>
<name>A0ABW5NX75_9FLAO</name>
<dbReference type="SUPFAM" id="SSF55874">
    <property type="entry name" value="ATPase domain of HSP90 chaperone/DNA topoisomerase II/histidine kinase"/>
    <property type="match status" value="1"/>
</dbReference>
<keyword evidence="4" id="KW-0812">Transmembrane</keyword>
<dbReference type="EMBL" id="JBHUMD010000029">
    <property type="protein sequence ID" value="MFD2603455.1"/>
    <property type="molecule type" value="Genomic_DNA"/>
</dbReference>
<dbReference type="Pfam" id="PF00512">
    <property type="entry name" value="HisKA"/>
    <property type="match status" value="1"/>
</dbReference>
<keyword evidence="4" id="KW-0472">Membrane</keyword>
<evidence type="ECO:0000256" key="3">
    <source>
        <dbReference type="ARBA" id="ARBA00022553"/>
    </source>
</evidence>
<dbReference type="SMART" id="SM00388">
    <property type="entry name" value="HisKA"/>
    <property type="match status" value="1"/>
</dbReference>
<gene>
    <name evidence="6" type="ORF">ACFSR3_15430</name>
</gene>
<dbReference type="PANTHER" id="PTHR43547:SF2">
    <property type="entry name" value="HYBRID SIGNAL TRANSDUCTION HISTIDINE KINASE C"/>
    <property type="match status" value="1"/>
</dbReference>
<dbReference type="EC" id="2.7.13.3" evidence="2"/>
<feature type="transmembrane region" description="Helical" evidence="4">
    <location>
        <begin position="9"/>
        <end position="27"/>
    </location>
</feature>
<dbReference type="CDD" id="cd00082">
    <property type="entry name" value="HisKA"/>
    <property type="match status" value="1"/>
</dbReference>
<dbReference type="Proteomes" id="UP001597480">
    <property type="component" value="Unassembled WGS sequence"/>
</dbReference>
<dbReference type="InterPro" id="IPR003594">
    <property type="entry name" value="HATPase_dom"/>
</dbReference>
<accession>A0ABW5NX75</accession>
<dbReference type="InterPro" id="IPR005467">
    <property type="entry name" value="His_kinase_dom"/>
</dbReference>
<evidence type="ECO:0000256" key="1">
    <source>
        <dbReference type="ARBA" id="ARBA00000085"/>
    </source>
</evidence>
<comment type="catalytic activity">
    <reaction evidence="1">
        <text>ATP + protein L-histidine = ADP + protein N-phospho-L-histidine.</text>
        <dbReference type="EC" id="2.7.13.3"/>
    </reaction>
</comment>
<dbReference type="InterPro" id="IPR036890">
    <property type="entry name" value="HATPase_C_sf"/>
</dbReference>
<dbReference type="InterPro" id="IPR004358">
    <property type="entry name" value="Sig_transdc_His_kin-like_C"/>
</dbReference>
<keyword evidence="7" id="KW-1185">Reference proteome</keyword>
<dbReference type="PRINTS" id="PR00344">
    <property type="entry name" value="BCTRLSENSOR"/>
</dbReference>
<organism evidence="6 7">
    <name type="scientific">Flavobacterium suzhouense</name>
    <dbReference type="NCBI Taxonomy" id="1529638"/>
    <lineage>
        <taxon>Bacteria</taxon>
        <taxon>Pseudomonadati</taxon>
        <taxon>Bacteroidota</taxon>
        <taxon>Flavobacteriia</taxon>
        <taxon>Flavobacteriales</taxon>
        <taxon>Flavobacteriaceae</taxon>
        <taxon>Flavobacterium</taxon>
    </lineage>
</organism>
<reference evidence="7" key="1">
    <citation type="journal article" date="2019" name="Int. J. Syst. Evol. Microbiol.">
        <title>The Global Catalogue of Microorganisms (GCM) 10K type strain sequencing project: providing services to taxonomists for standard genome sequencing and annotation.</title>
        <authorList>
            <consortium name="The Broad Institute Genomics Platform"/>
            <consortium name="The Broad Institute Genome Sequencing Center for Infectious Disease"/>
            <person name="Wu L."/>
            <person name="Ma J."/>
        </authorList>
    </citation>
    <scope>NUCLEOTIDE SEQUENCE [LARGE SCALE GENOMIC DNA]</scope>
    <source>
        <strain evidence="7">KCTC 42107</strain>
    </source>
</reference>
<dbReference type="SUPFAM" id="SSF47384">
    <property type="entry name" value="Homodimeric domain of signal transducing histidine kinase"/>
    <property type="match status" value="1"/>
</dbReference>
<dbReference type="Gene3D" id="1.10.287.130">
    <property type="match status" value="1"/>
</dbReference>
<dbReference type="RefSeq" id="WP_379822250.1">
    <property type="nucleotide sequence ID" value="NZ_JBHUMD010000029.1"/>
</dbReference>
<dbReference type="CDD" id="cd00075">
    <property type="entry name" value="HATPase"/>
    <property type="match status" value="1"/>
</dbReference>
<keyword evidence="3" id="KW-0597">Phosphoprotein</keyword>
<dbReference type="PANTHER" id="PTHR43547">
    <property type="entry name" value="TWO-COMPONENT HISTIDINE KINASE"/>
    <property type="match status" value="1"/>
</dbReference>
<dbReference type="InterPro" id="IPR036097">
    <property type="entry name" value="HisK_dim/P_sf"/>
</dbReference>
<evidence type="ECO:0000256" key="2">
    <source>
        <dbReference type="ARBA" id="ARBA00012438"/>
    </source>
</evidence>
<evidence type="ECO:0000313" key="7">
    <source>
        <dbReference type="Proteomes" id="UP001597480"/>
    </source>
</evidence>